<dbReference type="AlphaFoldDB" id="A0A3M0ICN3"/>
<evidence type="ECO:0000313" key="2">
    <source>
        <dbReference type="Proteomes" id="UP000270471"/>
    </source>
</evidence>
<organism evidence="1 2">
    <name type="scientific">Streptomyces shenzhenensis</name>
    <dbReference type="NCBI Taxonomy" id="943815"/>
    <lineage>
        <taxon>Bacteria</taxon>
        <taxon>Bacillati</taxon>
        <taxon>Actinomycetota</taxon>
        <taxon>Actinomycetes</taxon>
        <taxon>Kitasatosporales</taxon>
        <taxon>Streptomycetaceae</taxon>
        <taxon>Streptomyces</taxon>
    </lineage>
</organism>
<name>A0A3M0ICN3_9ACTN</name>
<comment type="caution">
    <text evidence="1">The sequence shown here is derived from an EMBL/GenBank/DDBJ whole genome shotgun (WGS) entry which is preliminary data.</text>
</comment>
<accession>A0A3M0ICN3</accession>
<evidence type="ECO:0000313" key="1">
    <source>
        <dbReference type="EMBL" id="RMB83999.1"/>
    </source>
</evidence>
<dbReference type="EMBL" id="PENI01000013">
    <property type="protein sequence ID" value="RMB83999.1"/>
    <property type="molecule type" value="Genomic_DNA"/>
</dbReference>
<keyword evidence="2" id="KW-1185">Reference proteome</keyword>
<dbReference type="OrthoDB" id="3478947at2"/>
<proteinExistence type="predicted"/>
<sequence>MDIARHLALIDLLCTRGFPAEHGRTEHGASGPGYHIAELQTSGDFWEDGGAQREETETQYEADRDGLGARLTERWGPPQRISLYSVLERTTLGEDPEDLEEPWAGLSGHVPDLHLWRAPGADRWVALGVSRWNRELPFQLLAVVTDLDPP</sequence>
<dbReference type="RefSeq" id="WP_121891225.1">
    <property type="nucleotide sequence ID" value="NZ_PENI01000013.1"/>
</dbReference>
<gene>
    <name evidence="1" type="ORF">CTZ28_21030</name>
</gene>
<reference evidence="1 2" key="1">
    <citation type="submission" date="2017-11" db="EMBL/GenBank/DDBJ databases">
        <title>Draft genome of actinobacteria isolated from guarana (Paullinia cupana (Mart.) Ducke.</title>
        <authorList>
            <person name="Siqueira K.A."/>
            <person name="Liotti R.G."/>
            <person name="Mendes T.A.O."/>
            <person name="Soares M.A."/>
        </authorList>
    </citation>
    <scope>NUCLEOTIDE SEQUENCE [LARGE SCALE GENOMIC DNA]</scope>
    <source>
        <strain evidence="1 2">193</strain>
    </source>
</reference>
<protein>
    <submittedName>
        <fullName evidence="1">Uncharacterized protein</fullName>
    </submittedName>
</protein>
<dbReference type="Proteomes" id="UP000270471">
    <property type="component" value="Unassembled WGS sequence"/>
</dbReference>